<feature type="transmembrane region" description="Helical" evidence="1">
    <location>
        <begin position="140"/>
        <end position="156"/>
    </location>
</feature>
<feature type="transmembrane region" description="Helical" evidence="1">
    <location>
        <begin position="287"/>
        <end position="307"/>
    </location>
</feature>
<comment type="caution">
    <text evidence="3">The sequence shown here is derived from an EMBL/GenBank/DDBJ whole genome shotgun (WGS) entry which is preliminary data.</text>
</comment>
<feature type="transmembrane region" description="Helical" evidence="1">
    <location>
        <begin position="230"/>
        <end position="253"/>
    </location>
</feature>
<feature type="transmembrane region" description="Helical" evidence="1">
    <location>
        <begin position="162"/>
        <end position="183"/>
    </location>
</feature>
<evidence type="ECO:0000313" key="4">
    <source>
        <dbReference type="Proteomes" id="UP000235916"/>
    </source>
</evidence>
<dbReference type="EMBL" id="POSP01000003">
    <property type="protein sequence ID" value="PND39791.1"/>
    <property type="molecule type" value="Genomic_DNA"/>
</dbReference>
<evidence type="ECO:0000259" key="2">
    <source>
        <dbReference type="Pfam" id="PF00892"/>
    </source>
</evidence>
<dbReference type="InterPro" id="IPR000620">
    <property type="entry name" value="EamA_dom"/>
</dbReference>
<reference evidence="3 4" key="1">
    <citation type="submission" date="2018-01" db="EMBL/GenBank/DDBJ databases">
        <title>Draft genome sequence of Paucibacter aquatile CR182 isolated from freshwater of the Nakdong River.</title>
        <authorList>
            <person name="Choi A."/>
            <person name="Chung E.J."/>
        </authorList>
    </citation>
    <scope>NUCLEOTIDE SEQUENCE [LARGE SCALE GENOMIC DNA]</scope>
    <source>
        <strain evidence="3 4">CR182</strain>
    </source>
</reference>
<dbReference type="Proteomes" id="UP000235916">
    <property type="component" value="Unassembled WGS sequence"/>
</dbReference>
<evidence type="ECO:0000313" key="3">
    <source>
        <dbReference type="EMBL" id="PND39791.1"/>
    </source>
</evidence>
<feature type="domain" description="EamA" evidence="2">
    <location>
        <begin position="22"/>
        <end position="155"/>
    </location>
</feature>
<feature type="domain" description="EamA" evidence="2">
    <location>
        <begin position="169"/>
        <end position="302"/>
    </location>
</feature>
<dbReference type="AlphaFoldDB" id="A0A2N8L265"/>
<accession>A0A2N8L265</accession>
<feature type="transmembrane region" description="Helical" evidence="1">
    <location>
        <begin position="265"/>
        <end position="281"/>
    </location>
</feature>
<keyword evidence="4" id="KW-1185">Reference proteome</keyword>
<dbReference type="Pfam" id="PF00892">
    <property type="entry name" value="EamA"/>
    <property type="match status" value="2"/>
</dbReference>
<dbReference type="GO" id="GO:0016020">
    <property type="term" value="C:membrane"/>
    <property type="evidence" value="ECO:0007669"/>
    <property type="project" value="InterPro"/>
</dbReference>
<dbReference type="PANTHER" id="PTHR12715">
    <property type="entry name" value="TRANSPORTER, DRUG/METABOLITE EXPORTER FAMILY"/>
    <property type="match status" value="1"/>
</dbReference>
<name>A0A2N8L265_9BURK</name>
<sequence length="321" mass="33940">MPAMPSPTLATSVSSAPHRLSLWAGLAVILAWGLNFPLQKTLLTAMGPEGFLFLRFALMPVLVTGLLLQQHGLRWPRVSRADAWALLRLGFLGQGLHLALSSYGIHFSTPFSSSVLLACGPVFTLLILRAWGLERLRRPQLLGMAVAAAGALLFMSDKLLAANWRAGGGDLVLLTAAALFSYYTVAAKPLIERHGAVLVMCYASLAATVPVLAYATPAALRVDWAALSPWIWLGALWAIVVIGFLTWLAWGWVNAQRGVARTAPLIYLMPPIAGVAAWLSTGETFSAVKLAGAALALGGVALAQFAGQSRPAPVDTSPAAT</sequence>
<feature type="transmembrane region" description="Helical" evidence="1">
    <location>
        <begin position="111"/>
        <end position="128"/>
    </location>
</feature>
<protein>
    <submittedName>
        <fullName evidence="3">EamA/RhaT family transporter</fullName>
    </submittedName>
</protein>
<gene>
    <name evidence="3" type="ORF">C1O66_16405</name>
</gene>
<dbReference type="OrthoDB" id="9811486at2"/>
<keyword evidence="1" id="KW-0472">Membrane</keyword>
<keyword evidence="1" id="KW-0812">Transmembrane</keyword>
<evidence type="ECO:0000256" key="1">
    <source>
        <dbReference type="SAM" id="Phobius"/>
    </source>
</evidence>
<keyword evidence="1" id="KW-1133">Transmembrane helix</keyword>
<dbReference type="InterPro" id="IPR037185">
    <property type="entry name" value="EmrE-like"/>
</dbReference>
<dbReference type="InterPro" id="IPR052756">
    <property type="entry name" value="Alkyne_AA_exporter"/>
</dbReference>
<dbReference type="SUPFAM" id="SSF103481">
    <property type="entry name" value="Multidrug resistance efflux transporter EmrE"/>
    <property type="match status" value="2"/>
</dbReference>
<dbReference type="PANTHER" id="PTHR12715:SF4">
    <property type="entry name" value="EAMA DOMAIN-CONTAINING PROTEIN"/>
    <property type="match status" value="1"/>
</dbReference>
<feature type="transmembrane region" description="Helical" evidence="1">
    <location>
        <begin position="195"/>
        <end position="215"/>
    </location>
</feature>
<feature type="transmembrane region" description="Helical" evidence="1">
    <location>
        <begin position="20"/>
        <end position="38"/>
    </location>
</feature>
<proteinExistence type="predicted"/>
<organism evidence="3 4">
    <name type="scientific">Kinneretia aquatilis</name>
    <dbReference type="NCBI Taxonomy" id="2070761"/>
    <lineage>
        <taxon>Bacteria</taxon>
        <taxon>Pseudomonadati</taxon>
        <taxon>Pseudomonadota</taxon>
        <taxon>Betaproteobacteria</taxon>
        <taxon>Burkholderiales</taxon>
        <taxon>Sphaerotilaceae</taxon>
        <taxon>Roseateles</taxon>
    </lineage>
</organism>
<feature type="transmembrane region" description="Helical" evidence="1">
    <location>
        <begin position="50"/>
        <end position="69"/>
    </location>
</feature>